<evidence type="ECO:0000313" key="3">
    <source>
        <dbReference type="Proteomes" id="UP000188532"/>
    </source>
</evidence>
<dbReference type="AlphaFoldDB" id="A0A1V3X1W7"/>
<feature type="region of interest" description="Disordered" evidence="1">
    <location>
        <begin position="1"/>
        <end position="29"/>
    </location>
</feature>
<comment type="caution">
    <text evidence="2">The sequence shown here is derived from an EMBL/GenBank/DDBJ whole genome shotgun (WGS) entry which is preliminary data.</text>
</comment>
<gene>
    <name evidence="2" type="ORF">BZL29_4860</name>
</gene>
<accession>A0A1V3X1W7</accession>
<proteinExistence type="predicted"/>
<dbReference type="Proteomes" id="UP000188532">
    <property type="component" value="Unassembled WGS sequence"/>
</dbReference>
<protein>
    <submittedName>
        <fullName evidence="2">Uncharacterized protein</fullName>
    </submittedName>
</protein>
<evidence type="ECO:0000256" key="1">
    <source>
        <dbReference type="SAM" id="MobiDB-lite"/>
    </source>
</evidence>
<feature type="compositionally biased region" description="Basic and acidic residues" evidence="1">
    <location>
        <begin position="7"/>
        <end position="26"/>
    </location>
</feature>
<evidence type="ECO:0000313" key="2">
    <source>
        <dbReference type="EMBL" id="OOK73125.1"/>
    </source>
</evidence>
<organism evidence="2 3">
    <name type="scientific">Mycobacterium kansasii</name>
    <dbReference type="NCBI Taxonomy" id="1768"/>
    <lineage>
        <taxon>Bacteria</taxon>
        <taxon>Bacillati</taxon>
        <taxon>Actinomycetota</taxon>
        <taxon>Actinomycetes</taxon>
        <taxon>Mycobacteriales</taxon>
        <taxon>Mycobacteriaceae</taxon>
        <taxon>Mycobacterium</taxon>
    </lineage>
</organism>
<sequence length="49" mass="5159">MMSGPSDRYEQPRPGDLSRRRPRLAEQPRVSAIAGVAAGAEQLPVAAAA</sequence>
<reference evidence="2 3" key="1">
    <citation type="submission" date="2017-02" db="EMBL/GenBank/DDBJ databases">
        <title>Complete genome sequences of Mycobacterium kansasii strains isolated from rhesus macaques.</title>
        <authorList>
            <person name="Panda A."/>
            <person name="Nagaraj S."/>
            <person name="Zhao X."/>
            <person name="Tettelin H."/>
            <person name="Detolla L.J."/>
        </authorList>
    </citation>
    <scope>NUCLEOTIDE SEQUENCE [LARGE SCALE GENOMIC DNA]</scope>
    <source>
        <strain evidence="2 3">11-3469</strain>
    </source>
</reference>
<name>A0A1V3X1W7_MYCKA</name>
<dbReference type="EMBL" id="MVBN01000005">
    <property type="protein sequence ID" value="OOK73125.1"/>
    <property type="molecule type" value="Genomic_DNA"/>
</dbReference>